<evidence type="ECO:0000313" key="1">
    <source>
        <dbReference type="EMBL" id="ADP81632.1"/>
    </source>
</evidence>
<reference evidence="1 2" key="1">
    <citation type="submission" date="2010-10" db="EMBL/GenBank/DDBJ databases">
        <title>Complete sequence of Frankia sp. EuI1c.</title>
        <authorList>
            <consortium name="US DOE Joint Genome Institute"/>
            <person name="Lucas S."/>
            <person name="Copeland A."/>
            <person name="Lapidus A."/>
            <person name="Cheng J.-F."/>
            <person name="Bruce D."/>
            <person name="Goodwin L."/>
            <person name="Pitluck S."/>
            <person name="Chertkov O."/>
            <person name="Detter J.C."/>
            <person name="Han C."/>
            <person name="Tapia R."/>
            <person name="Land M."/>
            <person name="Hauser L."/>
            <person name="Jeffries C."/>
            <person name="Kyrpides N."/>
            <person name="Ivanova N."/>
            <person name="Mikhailova N."/>
            <person name="Beauchemin N."/>
            <person name="Sen A."/>
            <person name="Sur S.A."/>
            <person name="Gtari M."/>
            <person name="Wall L."/>
            <person name="Tisa L."/>
            <person name="Woyke T."/>
        </authorList>
    </citation>
    <scope>NUCLEOTIDE SEQUENCE [LARGE SCALE GENOMIC DNA]</scope>
    <source>
        <strain evidence="2">DSM 45817 / CECT 9037 / EuI1c</strain>
    </source>
</reference>
<dbReference type="InterPro" id="IPR011330">
    <property type="entry name" value="Glyco_hydro/deAcase_b/a-brl"/>
</dbReference>
<dbReference type="KEGG" id="fri:FraEuI1c_3625"/>
<dbReference type="SUPFAM" id="SSF88713">
    <property type="entry name" value="Glycoside hydrolase/deacetylase"/>
    <property type="match status" value="1"/>
</dbReference>
<dbReference type="PANTHER" id="PTHR43123">
    <property type="entry name" value="POLYSACCHARIDE DEACETYLASE-RELATED"/>
    <property type="match status" value="1"/>
</dbReference>
<protein>
    <submittedName>
        <fullName evidence="1">Polysaccharide deacetylase</fullName>
    </submittedName>
</protein>
<dbReference type="PANTHER" id="PTHR43123:SF4">
    <property type="entry name" value="POLYSACCHARIDE DEACETYLASE"/>
    <property type="match status" value="1"/>
</dbReference>
<proteinExistence type="predicted"/>
<evidence type="ECO:0000313" key="2">
    <source>
        <dbReference type="Proteomes" id="UP000002484"/>
    </source>
</evidence>
<dbReference type="AlphaFoldDB" id="E3J0K3"/>
<dbReference type="Gene3D" id="3.20.20.370">
    <property type="entry name" value="Glycoside hydrolase/deacetylase"/>
    <property type="match status" value="1"/>
</dbReference>
<dbReference type="eggNOG" id="COG0726">
    <property type="taxonomic scope" value="Bacteria"/>
</dbReference>
<dbReference type="InParanoid" id="E3J0K3"/>
<organism evidence="1 2">
    <name type="scientific">Pseudofrankia inefficax (strain DSM 45817 / CECT 9037 / DDB 130130 / EuI1c)</name>
    <name type="common">Frankia inefficax</name>
    <dbReference type="NCBI Taxonomy" id="298654"/>
    <lineage>
        <taxon>Bacteria</taxon>
        <taxon>Bacillati</taxon>
        <taxon>Actinomycetota</taxon>
        <taxon>Actinomycetes</taxon>
        <taxon>Frankiales</taxon>
        <taxon>Frankiaceae</taxon>
        <taxon>Pseudofrankia</taxon>
    </lineage>
</organism>
<name>E3J0K3_PSEI1</name>
<dbReference type="RefSeq" id="WP_013424750.1">
    <property type="nucleotide sequence ID" value="NC_014666.1"/>
</dbReference>
<dbReference type="HOGENOM" id="CLU_029940_0_2_11"/>
<keyword evidence="2" id="KW-1185">Reference proteome</keyword>
<gene>
    <name evidence="1" type="ordered locus">FraEuI1c_3625</name>
</gene>
<dbReference type="STRING" id="298654.FraEuI1c_3625"/>
<dbReference type="GO" id="GO:0005975">
    <property type="term" value="P:carbohydrate metabolic process"/>
    <property type="evidence" value="ECO:0007669"/>
    <property type="project" value="InterPro"/>
</dbReference>
<sequence>MTRRYDYDPITSPSPGSWPGGRRLAVYVAIGVEDYRAGEGHVEDLLPDVPAPDLVNGAWRDYGNRVGVFRLLDRLGSLGIPPTLLLNTQVYDAAPAVTDAARAAGAELVGHGISNSDSLADLPAGQERDYLDAVAGRIEKEEGARPGGWSSPWLTHTPDTIDLLAATGYRYLLDLRADDRPFWLRTTTGPLLSIPYALELNDSSSVIGRHVDASTFADMIVDEFDELLAAGDGPLVMSIVLHSFISGVPFRLRQVTRALAHLAARRDRAWLARPGDIHAAFAALCPPPPATAGGRDG</sequence>
<dbReference type="OrthoDB" id="9787041at2"/>
<dbReference type="CDD" id="cd10979">
    <property type="entry name" value="CE4_PuuE_like"/>
    <property type="match status" value="1"/>
</dbReference>
<dbReference type="EMBL" id="CP002299">
    <property type="protein sequence ID" value="ADP81632.1"/>
    <property type="molecule type" value="Genomic_DNA"/>
</dbReference>
<dbReference type="Proteomes" id="UP000002484">
    <property type="component" value="Chromosome"/>
</dbReference>
<accession>E3J0K3</accession>